<dbReference type="EMBL" id="OX395137">
    <property type="protein sequence ID" value="CAI5788251.1"/>
    <property type="molecule type" value="Genomic_DNA"/>
</dbReference>
<accession>A0AA35L2R6</accession>
<feature type="compositionally biased region" description="Basic residues" evidence="1">
    <location>
        <begin position="1"/>
        <end position="15"/>
    </location>
</feature>
<evidence type="ECO:0000256" key="1">
    <source>
        <dbReference type="SAM" id="MobiDB-lite"/>
    </source>
</evidence>
<evidence type="ECO:0000313" key="3">
    <source>
        <dbReference type="Proteomes" id="UP001178461"/>
    </source>
</evidence>
<gene>
    <name evidence="2" type="ORF">PODLI_1B005648</name>
</gene>
<organism evidence="2 3">
    <name type="scientific">Podarcis lilfordi</name>
    <name type="common">Lilford's wall lizard</name>
    <dbReference type="NCBI Taxonomy" id="74358"/>
    <lineage>
        <taxon>Eukaryota</taxon>
        <taxon>Metazoa</taxon>
        <taxon>Chordata</taxon>
        <taxon>Craniata</taxon>
        <taxon>Vertebrata</taxon>
        <taxon>Euteleostomi</taxon>
        <taxon>Lepidosauria</taxon>
        <taxon>Squamata</taxon>
        <taxon>Bifurcata</taxon>
        <taxon>Unidentata</taxon>
        <taxon>Episquamata</taxon>
        <taxon>Laterata</taxon>
        <taxon>Lacertibaenia</taxon>
        <taxon>Lacertidae</taxon>
        <taxon>Podarcis</taxon>
    </lineage>
</organism>
<feature type="region of interest" description="Disordered" evidence="1">
    <location>
        <begin position="1"/>
        <end position="45"/>
    </location>
</feature>
<dbReference type="AlphaFoldDB" id="A0AA35L2R6"/>
<reference evidence="2" key="1">
    <citation type="submission" date="2022-12" db="EMBL/GenBank/DDBJ databases">
        <authorList>
            <person name="Alioto T."/>
            <person name="Alioto T."/>
            <person name="Gomez Garrido J."/>
        </authorList>
    </citation>
    <scope>NUCLEOTIDE SEQUENCE</scope>
</reference>
<feature type="compositionally biased region" description="Basic and acidic residues" evidence="1">
    <location>
        <begin position="16"/>
        <end position="26"/>
    </location>
</feature>
<evidence type="ECO:0000313" key="2">
    <source>
        <dbReference type="EMBL" id="CAI5788251.1"/>
    </source>
</evidence>
<dbReference type="Proteomes" id="UP001178461">
    <property type="component" value="Chromosome 12"/>
</dbReference>
<keyword evidence="3" id="KW-1185">Reference proteome</keyword>
<proteinExistence type="predicted"/>
<name>A0AA35L2R6_9SAUR</name>
<protein>
    <submittedName>
        <fullName evidence="2">Uncharacterized protein</fullName>
    </submittedName>
</protein>
<sequence length="61" mass="7042">MLRARRGRRRQQQRRRPGEQEPRGEEDLALSRLTASDSCSPPSLELPDSSMKVCYTIKPPF</sequence>